<accession>A0A2G9UXB2</accession>
<dbReference type="OrthoDB" id="5789697at2759"/>
<organism evidence="3 4">
    <name type="scientific">Teladorsagia circumcincta</name>
    <name type="common">Brown stomach worm</name>
    <name type="synonym">Ostertagia circumcincta</name>
    <dbReference type="NCBI Taxonomy" id="45464"/>
    <lineage>
        <taxon>Eukaryota</taxon>
        <taxon>Metazoa</taxon>
        <taxon>Ecdysozoa</taxon>
        <taxon>Nematoda</taxon>
        <taxon>Chromadorea</taxon>
        <taxon>Rhabditida</taxon>
        <taxon>Rhabditina</taxon>
        <taxon>Rhabditomorpha</taxon>
        <taxon>Strongyloidea</taxon>
        <taxon>Trichostrongylidae</taxon>
        <taxon>Teladorsagia</taxon>
    </lineage>
</organism>
<name>A0A2G9UXB2_TELCI</name>
<dbReference type="Proteomes" id="UP000230423">
    <property type="component" value="Unassembled WGS sequence"/>
</dbReference>
<keyword evidence="2" id="KW-1133">Transmembrane helix</keyword>
<keyword evidence="2" id="KW-0472">Membrane</keyword>
<evidence type="ECO:0000256" key="1">
    <source>
        <dbReference type="SAM" id="MobiDB-lite"/>
    </source>
</evidence>
<feature type="transmembrane region" description="Helical" evidence="2">
    <location>
        <begin position="34"/>
        <end position="54"/>
    </location>
</feature>
<feature type="region of interest" description="Disordered" evidence="1">
    <location>
        <begin position="1"/>
        <end position="26"/>
    </location>
</feature>
<dbReference type="EMBL" id="KZ345216">
    <property type="protein sequence ID" value="PIO74823.1"/>
    <property type="molecule type" value="Genomic_DNA"/>
</dbReference>
<evidence type="ECO:0000313" key="3">
    <source>
        <dbReference type="EMBL" id="PIO74823.1"/>
    </source>
</evidence>
<gene>
    <name evidence="3" type="ORF">TELCIR_03159</name>
</gene>
<evidence type="ECO:0000313" key="4">
    <source>
        <dbReference type="Proteomes" id="UP000230423"/>
    </source>
</evidence>
<sequence>MSGTTSAGRRVGPGGGGRARENLKSAKREGRMDIETVCVGIAIIFAGFIFFSTISRAGERLMERLEIAFDSLEKGRNVSSPRHGTIEPDQLLATKGMDCINHFCPPGTFCDERLGPCKTPPCRPILLCLPDQYNGCARHSCPSGEICVERVQACISKSCKKIPSCAKPGTCDALVCPPSQKCVTEPEPKCVKHIPTVASVIGGAQLAPRQ</sequence>
<keyword evidence="4" id="KW-1185">Reference proteome</keyword>
<keyword evidence="2" id="KW-0812">Transmembrane</keyword>
<proteinExistence type="predicted"/>
<evidence type="ECO:0000256" key="2">
    <source>
        <dbReference type="SAM" id="Phobius"/>
    </source>
</evidence>
<reference evidence="3 4" key="1">
    <citation type="submission" date="2015-09" db="EMBL/GenBank/DDBJ databases">
        <title>Draft genome of the parasitic nematode Teladorsagia circumcincta isolate WARC Sus (inbred).</title>
        <authorList>
            <person name="Mitreva M."/>
        </authorList>
    </citation>
    <scope>NUCLEOTIDE SEQUENCE [LARGE SCALE GENOMIC DNA]</scope>
    <source>
        <strain evidence="3 4">S</strain>
    </source>
</reference>
<protein>
    <submittedName>
        <fullName evidence="3">Uncharacterized protein</fullName>
    </submittedName>
</protein>
<dbReference type="AlphaFoldDB" id="A0A2G9UXB2"/>